<dbReference type="AlphaFoldDB" id="A0A4V1NV28"/>
<sequence>MTVTFLSAREQLAMLRARKISSIELAEEHIRQIGQWNNALGAFIEFDAGRVREQAKRGASGPLAGLCLSSKATVPIAGYRCEIGSALLRGDVAEQDAEAVARLRSAGATLLGTTNCPEFLMAYETDNLLYGKTRNPWSLDHSAGGSSGGEAAAIAAGMSAGGLGSDSGGSVRVPAHFCGISALKPTPGRVPGRGHTPPCIGPFSILGAVGPMARTIGDVALLFEALAEQDRLDPASPPLSLREMSIESAKQVRIGWLEEDGLTPVTEETREAVRAAVQSLEAQGFHVEPFRPAALEEARQLWWKFFMQCGAMFYAPAIAGRQAELSPIFREFLHLSGEAPPLTATQLLDAWAQCDEVRGKLLAEMREYPILLLPACSVPAFRHGEREWKIDGQPVQYLDAMRYTQWFNLLAAPAAVVPVSQSRNGLPIGVQIAGRPFEDELVLTVAGCVDRAFGYRPPPLVYPAAP</sequence>
<dbReference type="PANTHER" id="PTHR43372">
    <property type="entry name" value="FATTY-ACID AMIDE HYDROLASE"/>
    <property type="match status" value="1"/>
</dbReference>
<dbReference type="EMBL" id="SDMK01000003">
    <property type="protein sequence ID" value="RXS94312.1"/>
    <property type="molecule type" value="Genomic_DNA"/>
</dbReference>
<protein>
    <submittedName>
        <fullName evidence="2">Amidase</fullName>
    </submittedName>
</protein>
<comment type="caution">
    <text evidence="2">The sequence shown here is derived from an EMBL/GenBank/DDBJ whole genome shotgun (WGS) entry which is preliminary data.</text>
</comment>
<dbReference type="Proteomes" id="UP000290253">
    <property type="component" value="Unassembled WGS sequence"/>
</dbReference>
<accession>A0A4V1NV28</accession>
<dbReference type="InterPro" id="IPR020556">
    <property type="entry name" value="Amidase_CS"/>
</dbReference>
<dbReference type="InterPro" id="IPR036928">
    <property type="entry name" value="AS_sf"/>
</dbReference>
<dbReference type="PROSITE" id="PS00571">
    <property type="entry name" value="AMIDASES"/>
    <property type="match status" value="1"/>
</dbReference>
<dbReference type="Gene3D" id="3.90.1300.10">
    <property type="entry name" value="Amidase signature (AS) domain"/>
    <property type="match status" value="1"/>
</dbReference>
<dbReference type="InterPro" id="IPR052739">
    <property type="entry name" value="FAAH2"/>
</dbReference>
<name>A0A4V1NV28_9BACT</name>
<gene>
    <name evidence="2" type="ORF">ESZ00_14540</name>
</gene>
<feature type="domain" description="Amidase" evidence="1">
    <location>
        <begin position="24"/>
        <end position="443"/>
    </location>
</feature>
<evidence type="ECO:0000313" key="2">
    <source>
        <dbReference type="EMBL" id="RXS94312.1"/>
    </source>
</evidence>
<reference evidence="2 3" key="1">
    <citation type="journal article" date="2016" name="Int. J. Syst. Evol. Microbiol.">
        <title>Acidipila dinghuensis sp. nov., an acidobacterium isolated from forest soil.</title>
        <authorList>
            <person name="Jiang Y.W."/>
            <person name="Wang J."/>
            <person name="Chen M.H."/>
            <person name="Lv Y.Y."/>
            <person name="Qiu L.H."/>
        </authorList>
    </citation>
    <scope>NUCLEOTIDE SEQUENCE [LARGE SCALE GENOMIC DNA]</scope>
    <source>
        <strain evidence="2 3">DHOF10</strain>
    </source>
</reference>
<dbReference type="Pfam" id="PF01425">
    <property type="entry name" value="Amidase"/>
    <property type="match status" value="1"/>
</dbReference>
<dbReference type="SUPFAM" id="SSF75304">
    <property type="entry name" value="Amidase signature (AS) enzymes"/>
    <property type="match status" value="1"/>
</dbReference>
<keyword evidence="3" id="KW-1185">Reference proteome</keyword>
<dbReference type="InterPro" id="IPR023631">
    <property type="entry name" value="Amidase_dom"/>
</dbReference>
<organism evidence="2 3">
    <name type="scientific">Silvibacterium dinghuense</name>
    <dbReference type="NCBI Taxonomy" id="1560006"/>
    <lineage>
        <taxon>Bacteria</taxon>
        <taxon>Pseudomonadati</taxon>
        <taxon>Acidobacteriota</taxon>
        <taxon>Terriglobia</taxon>
        <taxon>Terriglobales</taxon>
        <taxon>Acidobacteriaceae</taxon>
        <taxon>Silvibacterium</taxon>
    </lineage>
</organism>
<dbReference type="OrthoDB" id="9811471at2"/>
<evidence type="ECO:0000259" key="1">
    <source>
        <dbReference type="Pfam" id="PF01425"/>
    </source>
</evidence>
<proteinExistence type="predicted"/>
<evidence type="ECO:0000313" key="3">
    <source>
        <dbReference type="Proteomes" id="UP000290253"/>
    </source>
</evidence>
<dbReference type="GO" id="GO:0012505">
    <property type="term" value="C:endomembrane system"/>
    <property type="evidence" value="ECO:0007669"/>
    <property type="project" value="TreeGrafter"/>
</dbReference>
<dbReference type="RefSeq" id="WP_129209050.1">
    <property type="nucleotide sequence ID" value="NZ_BMGU01000005.1"/>
</dbReference>
<dbReference type="PANTHER" id="PTHR43372:SF4">
    <property type="entry name" value="FATTY-ACID AMIDE HYDROLASE 2"/>
    <property type="match status" value="1"/>
</dbReference>